<feature type="compositionally biased region" description="Basic residues" evidence="1">
    <location>
        <begin position="131"/>
        <end position="140"/>
    </location>
</feature>
<feature type="compositionally biased region" description="Basic and acidic residues" evidence="1">
    <location>
        <begin position="162"/>
        <end position="173"/>
    </location>
</feature>
<sequence length="530" mass="58593">MASYFDLKPPSKATGGAAGILQLNVEDSETVRAFGKGSLLSPQVTSILEGLDDGSSSDEEDQDSDSNSENQDKEQEERGRTGRAEKKPQYKESPLRTSLASPLPSGSSKKSKPKPGPSSRANLGVPGAQGKHPHLARFHSLRSMLFSSRIEENMAQSGDSEAETKWKAEHEQRQGLNRPKTPESPSVKGSPGSAPTKEGFSQRVGNKLRRLTSKEAPTVADIKEEDEEAAQESTASDDVLNQSRGYDGGKKWDEKMVSDDESIHHSDVEDLVRWVSRRDPPSDGEARRGRKLRKERSATQIGAHDSGRESLGPEDVDDLVQWVSRREPLGEEVEEGADEAAERSDASTEADEEAERADRDELGDDDVDSLVRWISRKEGDKAGPVRTATRQNPTSDAISEANESDTAEMIRWVTKHDETSGESDFDTGARRSKGEREEHRESLDQDDVDELVRWVSRRDYTSPKAGAEDKAKEDPLAKDDHPLKTTMTHDDADQLTSDPKREDSAQQEDERADNILKWKAEEDVIQKAAK</sequence>
<dbReference type="EMBL" id="MU004352">
    <property type="protein sequence ID" value="KAF2655190.1"/>
    <property type="molecule type" value="Genomic_DNA"/>
</dbReference>
<protein>
    <submittedName>
        <fullName evidence="2">Uncharacterized protein</fullName>
    </submittedName>
</protein>
<organism evidence="2 3">
    <name type="scientific">Lophiostoma macrostomum CBS 122681</name>
    <dbReference type="NCBI Taxonomy" id="1314788"/>
    <lineage>
        <taxon>Eukaryota</taxon>
        <taxon>Fungi</taxon>
        <taxon>Dikarya</taxon>
        <taxon>Ascomycota</taxon>
        <taxon>Pezizomycotina</taxon>
        <taxon>Dothideomycetes</taxon>
        <taxon>Pleosporomycetidae</taxon>
        <taxon>Pleosporales</taxon>
        <taxon>Lophiostomataceae</taxon>
        <taxon>Lophiostoma</taxon>
    </lineage>
</organism>
<feature type="compositionally biased region" description="Acidic residues" evidence="1">
    <location>
        <begin position="50"/>
        <end position="66"/>
    </location>
</feature>
<feature type="compositionally biased region" description="Low complexity" evidence="1">
    <location>
        <begin position="98"/>
        <end position="108"/>
    </location>
</feature>
<proteinExistence type="predicted"/>
<gene>
    <name evidence="2" type="ORF">K491DRAFT_434011</name>
</gene>
<feature type="compositionally biased region" description="Basic and acidic residues" evidence="1">
    <location>
        <begin position="450"/>
        <end position="530"/>
    </location>
</feature>
<keyword evidence="3" id="KW-1185">Reference proteome</keyword>
<feature type="compositionally biased region" description="Basic and acidic residues" evidence="1">
    <location>
        <begin position="427"/>
        <end position="443"/>
    </location>
</feature>
<feature type="region of interest" description="Disordered" evidence="1">
    <location>
        <begin position="35"/>
        <end position="530"/>
    </location>
</feature>
<evidence type="ECO:0000313" key="3">
    <source>
        <dbReference type="Proteomes" id="UP000799324"/>
    </source>
</evidence>
<evidence type="ECO:0000313" key="2">
    <source>
        <dbReference type="EMBL" id="KAF2655190.1"/>
    </source>
</evidence>
<feature type="compositionally biased region" description="Basic and acidic residues" evidence="1">
    <location>
        <begin position="247"/>
        <end position="287"/>
    </location>
</feature>
<name>A0A6A6T611_9PLEO</name>
<dbReference type="Proteomes" id="UP000799324">
    <property type="component" value="Unassembled WGS sequence"/>
</dbReference>
<evidence type="ECO:0000256" key="1">
    <source>
        <dbReference type="SAM" id="MobiDB-lite"/>
    </source>
</evidence>
<dbReference type="OrthoDB" id="3797649at2759"/>
<feature type="compositionally biased region" description="Polar residues" evidence="1">
    <location>
        <begin position="388"/>
        <end position="397"/>
    </location>
</feature>
<accession>A0A6A6T611</accession>
<feature type="compositionally biased region" description="Acidic residues" evidence="1">
    <location>
        <begin position="330"/>
        <end position="339"/>
    </location>
</feature>
<feature type="compositionally biased region" description="Basic and acidic residues" evidence="1">
    <location>
        <begin position="70"/>
        <end position="94"/>
    </location>
</feature>
<dbReference type="AlphaFoldDB" id="A0A6A6T611"/>
<reference evidence="2" key="1">
    <citation type="journal article" date="2020" name="Stud. Mycol.">
        <title>101 Dothideomycetes genomes: a test case for predicting lifestyles and emergence of pathogens.</title>
        <authorList>
            <person name="Haridas S."/>
            <person name="Albert R."/>
            <person name="Binder M."/>
            <person name="Bloem J."/>
            <person name="Labutti K."/>
            <person name="Salamov A."/>
            <person name="Andreopoulos B."/>
            <person name="Baker S."/>
            <person name="Barry K."/>
            <person name="Bills G."/>
            <person name="Bluhm B."/>
            <person name="Cannon C."/>
            <person name="Castanera R."/>
            <person name="Culley D."/>
            <person name="Daum C."/>
            <person name="Ezra D."/>
            <person name="Gonzalez J."/>
            <person name="Henrissat B."/>
            <person name="Kuo A."/>
            <person name="Liang C."/>
            <person name="Lipzen A."/>
            <person name="Lutzoni F."/>
            <person name="Magnuson J."/>
            <person name="Mondo S."/>
            <person name="Nolan M."/>
            <person name="Ohm R."/>
            <person name="Pangilinan J."/>
            <person name="Park H.-J."/>
            <person name="Ramirez L."/>
            <person name="Alfaro M."/>
            <person name="Sun H."/>
            <person name="Tritt A."/>
            <person name="Yoshinaga Y."/>
            <person name="Zwiers L.-H."/>
            <person name="Turgeon B."/>
            <person name="Goodwin S."/>
            <person name="Spatafora J."/>
            <person name="Crous P."/>
            <person name="Grigoriev I."/>
        </authorList>
    </citation>
    <scope>NUCLEOTIDE SEQUENCE</scope>
    <source>
        <strain evidence="2">CBS 122681</strain>
    </source>
</reference>
<feature type="compositionally biased region" description="Polar residues" evidence="1">
    <location>
        <begin position="231"/>
        <end position="244"/>
    </location>
</feature>
<feature type="compositionally biased region" description="Acidic residues" evidence="1">
    <location>
        <begin position="348"/>
        <end position="368"/>
    </location>
</feature>